<sequence length="337" mass="37086">MNDCKNTVRGRFAPTPSGLMHFGNARTALLSWLQIRAAGGAYVMRIEDIDMTRSRSHLVKAILEDLQWLGLDWDEGPDKGGPYGPYTQSERLEGYEAALSKLREQGLLYPCFCSRADILGAASAPHGLAGEGPAYPGTCRCLSEEERKEKERHKTPSLRMKVPDDPERVITFHDQVAGSVSVPASAGGDFIVKRADGMFSYQLAVVVDDAEMKITHVLRGSDLLDSTPRQLLLYEALGYTPPSFAHVPLVYGPDGRRLAKRHGGIALQAMRERGVRPEAVVGWLAFMSGLTLEPVPLAAAELVPLFDMSRLSAEPVRLTEEDMRALQAYSLPEQPKR</sequence>
<evidence type="ECO:0000256" key="2">
    <source>
        <dbReference type="ARBA" id="ARBA00022723"/>
    </source>
</evidence>
<name>A0ABV5BBT7_9BACL</name>
<feature type="binding site" evidence="7">
    <location>
        <position position="113"/>
    </location>
    <ligand>
        <name>Zn(2+)</name>
        <dbReference type="ChEBI" id="CHEBI:29105"/>
    </ligand>
</feature>
<keyword evidence="3 7" id="KW-0547">Nucleotide-binding</keyword>
<dbReference type="Proteomes" id="UP001580407">
    <property type="component" value="Unassembled WGS sequence"/>
</dbReference>
<evidence type="ECO:0000256" key="8">
    <source>
        <dbReference type="RuleBase" id="RU363037"/>
    </source>
</evidence>
<feature type="short sequence motif" description="'KMSKS' region" evidence="7">
    <location>
        <begin position="257"/>
        <end position="261"/>
    </location>
</feature>
<evidence type="ECO:0000313" key="11">
    <source>
        <dbReference type="Proteomes" id="UP001580407"/>
    </source>
</evidence>
<dbReference type="NCBIfam" id="TIGR03838">
    <property type="entry name" value="queuosine_YadB"/>
    <property type="match status" value="1"/>
</dbReference>
<dbReference type="InterPro" id="IPR020058">
    <property type="entry name" value="Glu/Gln-tRNA-synth_Ib_cat-dom"/>
</dbReference>
<feature type="binding site" evidence="7">
    <location>
        <position position="111"/>
    </location>
    <ligand>
        <name>Zn(2+)</name>
        <dbReference type="ChEBI" id="CHEBI:29105"/>
    </ligand>
</feature>
<keyword evidence="8" id="KW-0648">Protein biosynthesis</keyword>
<gene>
    <name evidence="10" type="primary">gluQRS</name>
    <name evidence="7" type="synonym">gluQ</name>
    <name evidence="10" type="ORF">ACE3NQ_19780</name>
</gene>
<evidence type="ECO:0000256" key="5">
    <source>
        <dbReference type="ARBA" id="ARBA00022840"/>
    </source>
</evidence>
<dbReference type="PANTHER" id="PTHR43311">
    <property type="entry name" value="GLUTAMATE--TRNA LIGASE"/>
    <property type="match status" value="1"/>
</dbReference>
<dbReference type="InterPro" id="IPR022380">
    <property type="entry name" value="Glu-Q_tRNA(Asp)_Synthase"/>
</dbReference>
<dbReference type="InterPro" id="IPR000924">
    <property type="entry name" value="Glu/Gln-tRNA-synth"/>
</dbReference>
<keyword evidence="2 7" id="KW-0479">Metal-binding</keyword>
<dbReference type="NCBIfam" id="NF004314">
    <property type="entry name" value="PRK05710.1-3"/>
    <property type="match status" value="1"/>
</dbReference>
<evidence type="ECO:0000256" key="6">
    <source>
        <dbReference type="ARBA" id="ARBA00023146"/>
    </source>
</evidence>
<evidence type="ECO:0000256" key="3">
    <source>
        <dbReference type="ARBA" id="ARBA00022741"/>
    </source>
</evidence>
<feature type="short sequence motif" description="'HIGH' region" evidence="7">
    <location>
        <begin position="14"/>
        <end position="24"/>
    </location>
</feature>
<feature type="binding site" evidence="7">
    <location>
        <position position="219"/>
    </location>
    <ligand>
        <name>L-glutamate</name>
        <dbReference type="ChEBI" id="CHEBI:29985"/>
    </ligand>
</feature>
<feature type="binding site" evidence="7">
    <location>
        <position position="135"/>
    </location>
    <ligand>
        <name>Zn(2+)</name>
        <dbReference type="ChEBI" id="CHEBI:29105"/>
    </ligand>
</feature>
<dbReference type="NCBIfam" id="NF004315">
    <property type="entry name" value="PRK05710.1-4"/>
    <property type="match status" value="1"/>
</dbReference>
<accession>A0ABV5BBT7</accession>
<comment type="cofactor">
    <cofactor evidence="7">
        <name>Zn(2+)</name>
        <dbReference type="ChEBI" id="CHEBI:29105"/>
    </cofactor>
    <text evidence="7">Binds 1 zinc ion per subunit.</text>
</comment>
<keyword evidence="4 7" id="KW-0862">Zinc</keyword>
<comment type="function">
    <text evidence="7">Catalyzes the tRNA-independent activation of glutamate in presence of ATP and the subsequent transfer of glutamate onto a tRNA(Asp). Glutamate is transferred on the 2-amino-5-(4,5-dihydroxy-2-cyclopenten-1-yl) moiety of the queuosine in the wobble position of the QUC anticodon.</text>
</comment>
<proteinExistence type="inferred from homology"/>
<evidence type="ECO:0000256" key="7">
    <source>
        <dbReference type="HAMAP-Rule" id="MF_01428"/>
    </source>
</evidence>
<dbReference type="Gene3D" id="3.40.50.620">
    <property type="entry name" value="HUPs"/>
    <property type="match status" value="1"/>
</dbReference>
<organism evidence="10 11">
    <name type="scientific">Paenibacillus terreus</name>
    <dbReference type="NCBI Taxonomy" id="1387834"/>
    <lineage>
        <taxon>Bacteria</taxon>
        <taxon>Bacillati</taxon>
        <taxon>Bacillota</taxon>
        <taxon>Bacilli</taxon>
        <taxon>Bacillales</taxon>
        <taxon>Paenibacillaceae</taxon>
        <taxon>Paenibacillus</taxon>
    </lineage>
</organism>
<protein>
    <recommendedName>
        <fullName evidence="7">Glutamyl-Q tRNA(Asp) synthetase</fullName>
        <shortName evidence="7">Glu-Q-RSs</shortName>
        <ecNumber evidence="7">6.1.1.-</ecNumber>
    </recommendedName>
</protein>
<dbReference type="EMBL" id="JBHILM010000024">
    <property type="protein sequence ID" value="MFB5683163.1"/>
    <property type="molecule type" value="Genomic_DNA"/>
</dbReference>
<dbReference type="HAMAP" id="MF_01428">
    <property type="entry name" value="Glu_Q_tRNA_synth"/>
    <property type="match status" value="1"/>
</dbReference>
<keyword evidence="1 7" id="KW-0436">Ligase</keyword>
<dbReference type="PANTHER" id="PTHR43311:SF1">
    <property type="entry name" value="GLUTAMYL-Q TRNA(ASP) SYNTHETASE"/>
    <property type="match status" value="1"/>
</dbReference>
<dbReference type="PRINTS" id="PR00987">
    <property type="entry name" value="TRNASYNTHGLU"/>
</dbReference>
<feature type="binding site" evidence="7">
    <location>
        <begin position="11"/>
        <end position="15"/>
    </location>
    <ligand>
        <name>L-glutamate</name>
        <dbReference type="ChEBI" id="CHEBI:29985"/>
    </ligand>
</feature>
<feature type="binding site" evidence="7">
    <location>
        <position position="260"/>
    </location>
    <ligand>
        <name>ATP</name>
        <dbReference type="ChEBI" id="CHEBI:30616"/>
    </ligand>
</feature>
<comment type="similarity">
    <text evidence="7">Belongs to the class-I aminoacyl-tRNA synthetase family. GluQ subfamily.</text>
</comment>
<feature type="binding site" evidence="7">
    <location>
        <position position="201"/>
    </location>
    <ligand>
        <name>L-glutamate</name>
        <dbReference type="ChEBI" id="CHEBI:29985"/>
    </ligand>
</feature>
<keyword evidence="11" id="KW-1185">Reference proteome</keyword>
<keyword evidence="5 7" id="KW-0067">ATP-binding</keyword>
<dbReference type="EC" id="6.1.1.-" evidence="7"/>
<evidence type="ECO:0000256" key="4">
    <source>
        <dbReference type="ARBA" id="ARBA00022833"/>
    </source>
</evidence>
<dbReference type="Pfam" id="PF00749">
    <property type="entry name" value="tRNA-synt_1c"/>
    <property type="match status" value="1"/>
</dbReference>
<dbReference type="RefSeq" id="WP_375526903.1">
    <property type="nucleotide sequence ID" value="NZ_JBHILM010000024.1"/>
</dbReference>
<feature type="binding site" evidence="7">
    <location>
        <position position="139"/>
    </location>
    <ligand>
        <name>Zn(2+)</name>
        <dbReference type="ChEBI" id="CHEBI:29105"/>
    </ligand>
</feature>
<reference evidence="10 11" key="1">
    <citation type="submission" date="2024-09" db="EMBL/GenBank/DDBJ databases">
        <authorList>
            <person name="Ruan L."/>
        </authorList>
    </citation>
    <scope>NUCLEOTIDE SEQUENCE [LARGE SCALE GENOMIC DNA]</scope>
    <source>
        <strain evidence="10 11">D33</strain>
    </source>
</reference>
<evidence type="ECO:0000313" key="10">
    <source>
        <dbReference type="EMBL" id="MFB5683163.1"/>
    </source>
</evidence>
<dbReference type="InterPro" id="IPR014729">
    <property type="entry name" value="Rossmann-like_a/b/a_fold"/>
</dbReference>
<feature type="domain" description="Glutamyl/glutaminyl-tRNA synthetase class Ib catalytic" evidence="9">
    <location>
        <begin position="8"/>
        <end position="287"/>
    </location>
</feature>
<keyword evidence="6 7" id="KW-0030">Aminoacyl-tRNA synthetase</keyword>
<dbReference type="InterPro" id="IPR049940">
    <property type="entry name" value="GluQ/Sye"/>
</dbReference>
<dbReference type="SUPFAM" id="SSF52374">
    <property type="entry name" value="Nucleotidylyl transferase"/>
    <property type="match status" value="1"/>
</dbReference>
<evidence type="ECO:0000259" key="9">
    <source>
        <dbReference type="Pfam" id="PF00749"/>
    </source>
</evidence>
<evidence type="ECO:0000256" key="1">
    <source>
        <dbReference type="ARBA" id="ARBA00022598"/>
    </source>
</evidence>
<feature type="binding site" evidence="7">
    <location>
        <position position="47"/>
    </location>
    <ligand>
        <name>L-glutamate</name>
        <dbReference type="ChEBI" id="CHEBI:29985"/>
    </ligand>
</feature>
<comment type="caution">
    <text evidence="10">The sequence shown here is derived from an EMBL/GenBank/DDBJ whole genome shotgun (WGS) entry which is preliminary data.</text>
</comment>
<dbReference type="GO" id="GO:0016874">
    <property type="term" value="F:ligase activity"/>
    <property type="evidence" value="ECO:0007669"/>
    <property type="project" value="UniProtKB-KW"/>
</dbReference>